<feature type="transmembrane region" description="Helical" evidence="1">
    <location>
        <begin position="12"/>
        <end position="32"/>
    </location>
</feature>
<evidence type="ECO:0000313" key="2">
    <source>
        <dbReference type="EMBL" id="MBK8891616.1"/>
    </source>
</evidence>
<evidence type="ECO:0000313" key="3">
    <source>
        <dbReference type="Proteomes" id="UP000808146"/>
    </source>
</evidence>
<dbReference type="Proteomes" id="UP000808146">
    <property type="component" value="Unassembled WGS sequence"/>
</dbReference>
<organism evidence="2 3">
    <name type="scientific">Candidatus Dechloromonas phosphorivorans</name>
    <dbReference type="NCBI Taxonomy" id="2899244"/>
    <lineage>
        <taxon>Bacteria</taxon>
        <taxon>Pseudomonadati</taxon>
        <taxon>Pseudomonadota</taxon>
        <taxon>Betaproteobacteria</taxon>
        <taxon>Rhodocyclales</taxon>
        <taxon>Azonexaceae</taxon>
        <taxon>Dechloromonas</taxon>
    </lineage>
</organism>
<keyword evidence="1" id="KW-1133">Transmembrane helix</keyword>
<gene>
    <name evidence="2" type="ORF">IPN75_15185</name>
</gene>
<feature type="transmembrane region" description="Helical" evidence="1">
    <location>
        <begin position="52"/>
        <end position="75"/>
    </location>
</feature>
<keyword evidence="1" id="KW-0472">Membrane</keyword>
<sequence>MFTSLPWHTGQILPDIFSSILILAVYVVVFGWDNLSFLTRIFTIFVLFSATAFHYSHLPLLAVTGGVALLLAAWCRISARGVWIPASLIVVAGMTAAAAFVAYNYAYAGRASLSLDSSKFLLARLIGDGTAVKFLRHCPMGDFLLRLLRRNPRGPQYFLVGCQLTMAPR</sequence>
<accession>A0A9D7LPX5</accession>
<proteinExistence type="predicted"/>
<evidence type="ECO:0000256" key="1">
    <source>
        <dbReference type="SAM" id="Phobius"/>
    </source>
</evidence>
<name>A0A9D7LPX5_9RHOO</name>
<protein>
    <submittedName>
        <fullName evidence="2">Uncharacterized protein</fullName>
    </submittedName>
</protein>
<keyword evidence="1" id="KW-0812">Transmembrane</keyword>
<feature type="transmembrane region" description="Helical" evidence="1">
    <location>
        <begin position="82"/>
        <end position="106"/>
    </location>
</feature>
<dbReference type="AlphaFoldDB" id="A0A9D7LPX5"/>
<comment type="caution">
    <text evidence="2">The sequence shown here is derived from an EMBL/GenBank/DDBJ whole genome shotgun (WGS) entry which is preliminary data.</text>
</comment>
<dbReference type="EMBL" id="JADKBR010000017">
    <property type="protein sequence ID" value="MBK8891616.1"/>
    <property type="molecule type" value="Genomic_DNA"/>
</dbReference>
<reference evidence="2" key="1">
    <citation type="submission" date="2020-10" db="EMBL/GenBank/DDBJ databases">
        <title>Connecting structure to function with the recovery of over 1000 high-quality activated sludge metagenome-assembled genomes encoding full-length rRNA genes using long-read sequencing.</title>
        <authorList>
            <person name="Singleton C.M."/>
            <person name="Petriglieri F."/>
            <person name="Kristensen J.M."/>
            <person name="Kirkegaard R.H."/>
            <person name="Michaelsen T.Y."/>
            <person name="Andersen M.H."/>
            <person name="Karst S.M."/>
            <person name="Dueholm M.S."/>
            <person name="Nielsen P.H."/>
            <person name="Albertsen M."/>
        </authorList>
    </citation>
    <scope>NUCLEOTIDE SEQUENCE</scope>
    <source>
        <strain evidence="2">OdNE_18-Q3-R46-58_BAT3C.305</strain>
    </source>
</reference>